<protein>
    <submittedName>
        <fullName evidence="2">Uncharacterized protein</fullName>
    </submittedName>
</protein>
<accession>A0AAV7QR33</accession>
<reference evidence="2" key="1">
    <citation type="journal article" date="2022" name="bioRxiv">
        <title>Sequencing and chromosome-scale assembly of the giantPleurodeles waltlgenome.</title>
        <authorList>
            <person name="Brown T."/>
            <person name="Elewa A."/>
            <person name="Iarovenko S."/>
            <person name="Subramanian E."/>
            <person name="Araus A.J."/>
            <person name="Petzold A."/>
            <person name="Susuki M."/>
            <person name="Suzuki K.-i.T."/>
            <person name="Hayashi T."/>
            <person name="Toyoda A."/>
            <person name="Oliveira C."/>
            <person name="Osipova E."/>
            <person name="Leigh N.D."/>
            <person name="Simon A."/>
            <person name="Yun M.H."/>
        </authorList>
    </citation>
    <scope>NUCLEOTIDE SEQUENCE</scope>
    <source>
        <strain evidence="2">20211129_DDA</strain>
        <tissue evidence="2">Liver</tissue>
    </source>
</reference>
<dbReference type="EMBL" id="JANPWB010000010">
    <property type="protein sequence ID" value="KAJ1142919.1"/>
    <property type="molecule type" value="Genomic_DNA"/>
</dbReference>
<comment type="caution">
    <text evidence="2">The sequence shown here is derived from an EMBL/GenBank/DDBJ whole genome shotgun (WGS) entry which is preliminary data.</text>
</comment>
<name>A0AAV7QR33_PLEWA</name>
<dbReference type="AlphaFoldDB" id="A0AAV7QR33"/>
<evidence type="ECO:0000313" key="2">
    <source>
        <dbReference type="EMBL" id="KAJ1142919.1"/>
    </source>
</evidence>
<sequence>MGLACGRLPADRWLPRDHAETAVGSPGAARSSCETLGASPPAAALHLGVAFRDPRAARKAGPCSALLASGPGPTEGPEMGAVDP</sequence>
<feature type="region of interest" description="Disordered" evidence="1">
    <location>
        <begin position="60"/>
        <end position="84"/>
    </location>
</feature>
<proteinExistence type="predicted"/>
<evidence type="ECO:0000256" key="1">
    <source>
        <dbReference type="SAM" id="MobiDB-lite"/>
    </source>
</evidence>
<evidence type="ECO:0000313" key="3">
    <source>
        <dbReference type="Proteomes" id="UP001066276"/>
    </source>
</evidence>
<organism evidence="2 3">
    <name type="scientific">Pleurodeles waltl</name>
    <name type="common">Iberian ribbed newt</name>
    <dbReference type="NCBI Taxonomy" id="8319"/>
    <lineage>
        <taxon>Eukaryota</taxon>
        <taxon>Metazoa</taxon>
        <taxon>Chordata</taxon>
        <taxon>Craniata</taxon>
        <taxon>Vertebrata</taxon>
        <taxon>Euteleostomi</taxon>
        <taxon>Amphibia</taxon>
        <taxon>Batrachia</taxon>
        <taxon>Caudata</taxon>
        <taxon>Salamandroidea</taxon>
        <taxon>Salamandridae</taxon>
        <taxon>Pleurodelinae</taxon>
        <taxon>Pleurodeles</taxon>
    </lineage>
</organism>
<keyword evidence="3" id="KW-1185">Reference proteome</keyword>
<gene>
    <name evidence="2" type="ORF">NDU88_009231</name>
</gene>
<dbReference type="Proteomes" id="UP001066276">
    <property type="component" value="Chromosome 6"/>
</dbReference>